<feature type="compositionally biased region" description="Low complexity" evidence="1">
    <location>
        <begin position="7"/>
        <end position="24"/>
    </location>
</feature>
<protein>
    <submittedName>
        <fullName evidence="2">Uncharacterized protein</fullName>
    </submittedName>
</protein>
<dbReference type="Gramene" id="OPUNC11G18470.4">
    <property type="protein sequence ID" value="OPUNC11G18470.4"/>
    <property type="gene ID" value="OPUNC11G18470"/>
</dbReference>
<evidence type="ECO:0000313" key="3">
    <source>
        <dbReference type="Proteomes" id="UP000026962"/>
    </source>
</evidence>
<organism evidence="2">
    <name type="scientific">Oryza punctata</name>
    <name type="common">Red rice</name>
    <dbReference type="NCBI Taxonomy" id="4537"/>
    <lineage>
        <taxon>Eukaryota</taxon>
        <taxon>Viridiplantae</taxon>
        <taxon>Streptophyta</taxon>
        <taxon>Embryophyta</taxon>
        <taxon>Tracheophyta</taxon>
        <taxon>Spermatophyta</taxon>
        <taxon>Magnoliopsida</taxon>
        <taxon>Liliopsida</taxon>
        <taxon>Poales</taxon>
        <taxon>Poaceae</taxon>
        <taxon>BOP clade</taxon>
        <taxon>Oryzoideae</taxon>
        <taxon>Oryzeae</taxon>
        <taxon>Oryzinae</taxon>
        <taxon>Oryza</taxon>
    </lineage>
</organism>
<dbReference type="HOGENOM" id="CLU_1941506_0_0_1"/>
<feature type="region of interest" description="Disordered" evidence="1">
    <location>
        <begin position="82"/>
        <end position="118"/>
    </location>
</feature>
<name>A0A0E0MHX4_ORYPU</name>
<dbReference type="Proteomes" id="UP000026962">
    <property type="component" value="Chromosome 11"/>
</dbReference>
<evidence type="ECO:0000256" key="1">
    <source>
        <dbReference type="SAM" id="MobiDB-lite"/>
    </source>
</evidence>
<dbReference type="EnsemblPlants" id="OPUNC11G18470.4">
    <property type="protein sequence ID" value="OPUNC11G18470.4"/>
    <property type="gene ID" value="OPUNC11G18470"/>
</dbReference>
<keyword evidence="3" id="KW-1185">Reference proteome</keyword>
<reference evidence="2" key="1">
    <citation type="submission" date="2015-04" db="UniProtKB">
        <authorList>
            <consortium name="EnsemblPlants"/>
        </authorList>
    </citation>
    <scope>IDENTIFICATION</scope>
</reference>
<dbReference type="AlphaFoldDB" id="A0A0E0MHX4"/>
<reference evidence="2" key="2">
    <citation type="submission" date="2018-05" db="EMBL/GenBank/DDBJ databases">
        <title>OpunRS2 (Oryza punctata Reference Sequence Version 2).</title>
        <authorList>
            <person name="Zhang J."/>
            <person name="Kudrna D."/>
            <person name="Lee S."/>
            <person name="Talag J."/>
            <person name="Welchert J."/>
            <person name="Wing R.A."/>
        </authorList>
    </citation>
    <scope>NUCLEOTIDE SEQUENCE [LARGE SCALE GENOMIC DNA]</scope>
</reference>
<proteinExistence type="predicted"/>
<evidence type="ECO:0000313" key="2">
    <source>
        <dbReference type="EnsemblPlants" id="OPUNC11G18470.4"/>
    </source>
</evidence>
<feature type="region of interest" description="Disordered" evidence="1">
    <location>
        <begin position="1"/>
        <end position="50"/>
    </location>
</feature>
<sequence>MVETRRSSAAAASKRSSPSPSSSSAPPPKRPKPRRGCAQHGGGTRAWAPCAGRVTRRHRGGRNAAAAASWINRWLAPGTRIHHRPVSGRGGEGMRWLNSSLSRRGGGSTMRRGGVGRDEEVRRWLGSSFS</sequence>
<accession>A0A0E0MHX4</accession>